<evidence type="ECO:0000256" key="7">
    <source>
        <dbReference type="SAM" id="Phobius"/>
    </source>
</evidence>
<dbReference type="STRING" id="393003.SAMN05660461_4230"/>
<dbReference type="Proteomes" id="UP000190166">
    <property type="component" value="Unassembled WGS sequence"/>
</dbReference>
<comment type="similarity">
    <text evidence="2">Belongs to the MscS (TC 1.A.23) family.</text>
</comment>
<dbReference type="Pfam" id="PF00924">
    <property type="entry name" value="MS_channel_2nd"/>
    <property type="match status" value="1"/>
</dbReference>
<dbReference type="SUPFAM" id="SSF82689">
    <property type="entry name" value="Mechanosensitive channel protein MscS (YggB), C-terminal domain"/>
    <property type="match status" value="1"/>
</dbReference>
<dbReference type="Gene3D" id="1.10.287.1260">
    <property type="match status" value="1"/>
</dbReference>
<feature type="signal peptide" evidence="8">
    <location>
        <begin position="1"/>
        <end position="22"/>
    </location>
</feature>
<dbReference type="InterPro" id="IPR023408">
    <property type="entry name" value="MscS_beta-dom_sf"/>
</dbReference>
<dbReference type="EMBL" id="FUZZ01000003">
    <property type="protein sequence ID" value="SKD08277.1"/>
    <property type="molecule type" value="Genomic_DNA"/>
</dbReference>
<feature type="domain" description="Mechanosensitive ion channel MscS C-terminal" evidence="10">
    <location>
        <begin position="504"/>
        <end position="585"/>
    </location>
</feature>
<keyword evidence="8" id="KW-0732">Signal</keyword>
<proteinExistence type="inferred from homology"/>
<evidence type="ECO:0000313" key="11">
    <source>
        <dbReference type="EMBL" id="SKD08277.1"/>
    </source>
</evidence>
<gene>
    <name evidence="11" type="ORF">SAMN05660461_4230</name>
</gene>
<evidence type="ECO:0000256" key="3">
    <source>
        <dbReference type="ARBA" id="ARBA00022475"/>
    </source>
</evidence>
<evidence type="ECO:0000256" key="6">
    <source>
        <dbReference type="ARBA" id="ARBA00023136"/>
    </source>
</evidence>
<evidence type="ECO:0000259" key="10">
    <source>
        <dbReference type="Pfam" id="PF21082"/>
    </source>
</evidence>
<evidence type="ECO:0000256" key="2">
    <source>
        <dbReference type="ARBA" id="ARBA00008017"/>
    </source>
</evidence>
<dbReference type="InterPro" id="IPR045275">
    <property type="entry name" value="MscS_archaea/bacteria_type"/>
</dbReference>
<dbReference type="InterPro" id="IPR011066">
    <property type="entry name" value="MscS_channel_C_sf"/>
</dbReference>
<dbReference type="PANTHER" id="PTHR30221">
    <property type="entry name" value="SMALL-CONDUCTANCE MECHANOSENSITIVE CHANNEL"/>
    <property type="match status" value="1"/>
</dbReference>
<keyword evidence="4 7" id="KW-0812">Transmembrane</keyword>
<protein>
    <submittedName>
        <fullName evidence="11">Mechanosensitive ion channel</fullName>
    </submittedName>
</protein>
<evidence type="ECO:0000259" key="9">
    <source>
        <dbReference type="Pfam" id="PF00924"/>
    </source>
</evidence>
<dbReference type="InterPro" id="IPR006685">
    <property type="entry name" value="MscS_channel_2nd"/>
</dbReference>
<keyword evidence="5 7" id="KW-1133">Transmembrane helix</keyword>
<feature type="transmembrane region" description="Helical" evidence="7">
    <location>
        <begin position="415"/>
        <end position="440"/>
    </location>
</feature>
<evidence type="ECO:0000313" key="12">
    <source>
        <dbReference type="Proteomes" id="UP000190166"/>
    </source>
</evidence>
<feature type="transmembrane region" description="Helical" evidence="7">
    <location>
        <begin position="387"/>
        <end position="403"/>
    </location>
</feature>
<dbReference type="AlphaFoldDB" id="A0A1T5P6M7"/>
<evidence type="ECO:0000256" key="8">
    <source>
        <dbReference type="SAM" id="SignalP"/>
    </source>
</evidence>
<reference evidence="11 12" key="1">
    <citation type="submission" date="2017-02" db="EMBL/GenBank/DDBJ databases">
        <authorList>
            <person name="Peterson S.W."/>
        </authorList>
    </citation>
    <scope>NUCLEOTIDE SEQUENCE [LARGE SCALE GENOMIC DNA]</scope>
    <source>
        <strain evidence="11 12">DSM 18108</strain>
    </source>
</reference>
<name>A0A1T5P6M7_9BACT</name>
<dbReference type="RefSeq" id="WP_079471501.1">
    <property type="nucleotide sequence ID" value="NZ_FUZZ01000003.1"/>
</dbReference>
<feature type="transmembrane region" description="Helical" evidence="7">
    <location>
        <begin position="286"/>
        <end position="307"/>
    </location>
</feature>
<feature type="domain" description="Mechanosensitive ion channel MscS" evidence="9">
    <location>
        <begin position="427"/>
        <end position="492"/>
    </location>
</feature>
<evidence type="ECO:0000256" key="1">
    <source>
        <dbReference type="ARBA" id="ARBA00004651"/>
    </source>
</evidence>
<dbReference type="GO" id="GO:0005886">
    <property type="term" value="C:plasma membrane"/>
    <property type="evidence" value="ECO:0007669"/>
    <property type="project" value="UniProtKB-SubCell"/>
</dbReference>
<dbReference type="InterPro" id="IPR010920">
    <property type="entry name" value="LSM_dom_sf"/>
</dbReference>
<evidence type="ECO:0000256" key="5">
    <source>
        <dbReference type="ARBA" id="ARBA00022989"/>
    </source>
</evidence>
<feature type="transmembrane region" description="Helical" evidence="7">
    <location>
        <begin position="327"/>
        <end position="348"/>
    </location>
</feature>
<keyword evidence="12" id="KW-1185">Reference proteome</keyword>
<organism evidence="11 12">
    <name type="scientific">Chitinophaga ginsengisegetis</name>
    <dbReference type="NCBI Taxonomy" id="393003"/>
    <lineage>
        <taxon>Bacteria</taxon>
        <taxon>Pseudomonadati</taxon>
        <taxon>Bacteroidota</taxon>
        <taxon>Chitinophagia</taxon>
        <taxon>Chitinophagales</taxon>
        <taxon>Chitinophagaceae</taxon>
        <taxon>Chitinophaga</taxon>
    </lineage>
</organism>
<dbReference type="Pfam" id="PF21082">
    <property type="entry name" value="MS_channel_3rd"/>
    <property type="match status" value="1"/>
</dbReference>
<dbReference type="InterPro" id="IPR049278">
    <property type="entry name" value="MS_channel_C"/>
</dbReference>
<dbReference type="Gene3D" id="2.30.30.60">
    <property type="match status" value="1"/>
</dbReference>
<comment type="subcellular location">
    <subcellularLocation>
        <location evidence="1">Cell membrane</location>
        <topology evidence="1">Multi-pass membrane protein</topology>
    </subcellularLocation>
</comment>
<dbReference type="Gene3D" id="3.30.70.100">
    <property type="match status" value="1"/>
</dbReference>
<keyword evidence="3" id="KW-1003">Cell membrane</keyword>
<feature type="chain" id="PRO_5012097782" evidence="8">
    <location>
        <begin position="23"/>
        <end position="622"/>
    </location>
</feature>
<keyword evidence="6 7" id="KW-0472">Membrane</keyword>
<evidence type="ECO:0000256" key="4">
    <source>
        <dbReference type="ARBA" id="ARBA00022692"/>
    </source>
</evidence>
<dbReference type="GO" id="GO:0008381">
    <property type="term" value="F:mechanosensitive monoatomic ion channel activity"/>
    <property type="evidence" value="ECO:0007669"/>
    <property type="project" value="InterPro"/>
</dbReference>
<accession>A0A1T5P6M7</accession>
<sequence>MKIVFTLYFTTILTGWALLCNAQNDSSKATRDSLTDSQLILTTRLLRESDSLQKADNEQKKQLQQQLLLITNDNDNRKKELQQKLSAFEQADSLKKAAARQRIIQLKATNKGIPVVPFHRDTLFYIYNKLGPLHPSDRAANIDHKLAQLADDPFFVPDSIKVIPNENNIDVTYNELVLLSVTDDDALWLDHDKAEVAQQYAAAVRKAILQEKEDSSLQNVLIRIGWLLLIIVVFSAIVYGINRLFKRLRKRIVREKDRYFKGVKVKDYALLNQQKQIGIVFNILRVVRIVAILLVFYITLPFVFSIFPWTKGIADKLINWTLSPIKSILLSFLHYLPKLLTIIVIYFVTRYLVKLVNYLAEEVAAGNLSIKGFYADWARPTGSGIKFLLYAFMFVVIFPYLPGSDSKIFQGVSVFLGILFSLGSSSAISNVIAGFVITYMRPFKIGDRVKIGEITGDVIEKNLLVTRLRTIKNEEITVPNASILSGHTINFTTSSKDLGLILHTTVTIGYEVPWKKVHEMLIKAAIDTDGVMKDKPPFVLQTSLDDFAIAYEINVYTDHSHKMAVIYSDLHRHIIDEFNAAGIEIMSPHFIAHRDGNMTTVPAEYLPENYQAPATKLKMEKD</sequence>
<dbReference type="SUPFAM" id="SSF50182">
    <property type="entry name" value="Sm-like ribonucleoproteins"/>
    <property type="match status" value="1"/>
</dbReference>
<feature type="transmembrane region" description="Helical" evidence="7">
    <location>
        <begin position="220"/>
        <end position="241"/>
    </location>
</feature>
<dbReference type="PANTHER" id="PTHR30221:SF18">
    <property type="entry name" value="SLL0590 PROTEIN"/>
    <property type="match status" value="1"/>
</dbReference>